<dbReference type="InterPro" id="IPR040442">
    <property type="entry name" value="Pyrv_kinase-like_dom_sf"/>
</dbReference>
<keyword evidence="6" id="KW-1185">Reference proteome</keyword>
<dbReference type="AlphaFoldDB" id="A0A8S1JBH7"/>
<dbReference type="GO" id="GO:0016832">
    <property type="term" value="F:aldehyde-lyase activity"/>
    <property type="evidence" value="ECO:0007669"/>
    <property type="project" value="TreeGrafter"/>
</dbReference>
<proteinExistence type="inferred from homology"/>
<accession>A0A8S1JBH7</accession>
<dbReference type="SUPFAM" id="SSF51621">
    <property type="entry name" value="Phosphoenolpyruvate/pyruvate domain"/>
    <property type="match status" value="1"/>
</dbReference>
<dbReference type="PANTHER" id="PTHR30502:SF0">
    <property type="entry name" value="PHOSPHOENOLPYRUVATE CARBOXYLASE FAMILY PROTEIN"/>
    <property type="match status" value="1"/>
</dbReference>
<evidence type="ECO:0000256" key="1">
    <source>
        <dbReference type="ARBA" id="ARBA00005568"/>
    </source>
</evidence>
<feature type="domain" description="HpcH/HpaI aldolase/citrate lyase" evidence="4">
    <location>
        <begin position="55"/>
        <end position="274"/>
    </location>
</feature>
<name>A0A8S1JBH7_9CHLO</name>
<evidence type="ECO:0000313" key="6">
    <source>
        <dbReference type="Proteomes" id="UP000708148"/>
    </source>
</evidence>
<keyword evidence="2" id="KW-0479">Metal-binding</keyword>
<comment type="similarity">
    <text evidence="1">Belongs to the HpcH/HpaI aldolase family.</text>
</comment>
<dbReference type="GO" id="GO:0005737">
    <property type="term" value="C:cytoplasm"/>
    <property type="evidence" value="ECO:0007669"/>
    <property type="project" value="TreeGrafter"/>
</dbReference>
<dbReference type="Gene3D" id="3.20.20.60">
    <property type="entry name" value="Phosphoenolpyruvate-binding domains"/>
    <property type="match status" value="1"/>
</dbReference>
<comment type="caution">
    <text evidence="5">The sequence shown here is derived from an EMBL/GenBank/DDBJ whole genome shotgun (WGS) entry which is preliminary data.</text>
</comment>
<reference evidence="5" key="1">
    <citation type="submission" date="2020-12" db="EMBL/GenBank/DDBJ databases">
        <authorList>
            <person name="Iha C."/>
        </authorList>
    </citation>
    <scope>NUCLEOTIDE SEQUENCE</scope>
</reference>
<dbReference type="OrthoDB" id="1621678at2759"/>
<organism evidence="5 6">
    <name type="scientific">Ostreobium quekettii</name>
    <dbReference type="NCBI Taxonomy" id="121088"/>
    <lineage>
        <taxon>Eukaryota</taxon>
        <taxon>Viridiplantae</taxon>
        <taxon>Chlorophyta</taxon>
        <taxon>core chlorophytes</taxon>
        <taxon>Ulvophyceae</taxon>
        <taxon>TCBD clade</taxon>
        <taxon>Bryopsidales</taxon>
        <taxon>Ostreobineae</taxon>
        <taxon>Ostreobiaceae</taxon>
        <taxon>Ostreobium</taxon>
    </lineage>
</organism>
<dbReference type="EMBL" id="CAJHUC010002254">
    <property type="protein sequence ID" value="CAD7703480.1"/>
    <property type="molecule type" value="Genomic_DNA"/>
</dbReference>
<evidence type="ECO:0000313" key="5">
    <source>
        <dbReference type="EMBL" id="CAD7703480.1"/>
    </source>
</evidence>
<evidence type="ECO:0000256" key="3">
    <source>
        <dbReference type="ARBA" id="ARBA00023239"/>
    </source>
</evidence>
<evidence type="ECO:0000259" key="4">
    <source>
        <dbReference type="Pfam" id="PF03328"/>
    </source>
</evidence>
<dbReference type="Proteomes" id="UP000708148">
    <property type="component" value="Unassembled WGS sequence"/>
</dbReference>
<dbReference type="Pfam" id="PF03328">
    <property type="entry name" value="HpcH_HpaI"/>
    <property type="match status" value="1"/>
</dbReference>
<dbReference type="InterPro" id="IPR005000">
    <property type="entry name" value="Aldolase/citrate-lyase_domain"/>
</dbReference>
<gene>
    <name evidence="5" type="ORF">OSTQU699_LOCUS8837</name>
</gene>
<dbReference type="InterPro" id="IPR015813">
    <property type="entry name" value="Pyrv/PenolPyrv_kinase-like_dom"/>
</dbReference>
<sequence length="289" mass="30271">MLSCIRRGGQCVAAGRSLLRPAASHASAGPPAANRVKAKLLAGEPARGLWGMLPSPEAARLLARIPGLDWVVIDMEHGPIDLHSMHRITASLIDRPGGPVPIVRVPIGTAPHVKRAFDAGAMGVVVPMVNDASQARDAVQACKLPPAGVRSFGSPWAPLGLGDGDTVEHVKSVNDSTLVIVQIESAEAMRNLDEILSVEGIDVALVGPIDLSISLGLEEPSPDGGDPRLVKALEEVLEAGERHGVACGIYCKDGVNAAERIRQGFRFVNVANDALGLVAHVQEQLEAAR</sequence>
<protein>
    <recommendedName>
        <fullName evidence="4">HpcH/HpaI aldolase/citrate lyase domain-containing protein</fullName>
    </recommendedName>
</protein>
<dbReference type="GO" id="GO:0046872">
    <property type="term" value="F:metal ion binding"/>
    <property type="evidence" value="ECO:0007669"/>
    <property type="project" value="UniProtKB-KW"/>
</dbReference>
<keyword evidence="3" id="KW-0456">Lyase</keyword>
<dbReference type="PANTHER" id="PTHR30502">
    <property type="entry name" value="2-KETO-3-DEOXY-L-RHAMNONATE ALDOLASE"/>
    <property type="match status" value="1"/>
</dbReference>
<evidence type="ECO:0000256" key="2">
    <source>
        <dbReference type="ARBA" id="ARBA00022723"/>
    </source>
</evidence>
<dbReference type="InterPro" id="IPR050251">
    <property type="entry name" value="HpcH-HpaI_aldolase"/>
</dbReference>